<organism evidence="2 3">
    <name type="scientific">Catenaria anguillulae PL171</name>
    <dbReference type="NCBI Taxonomy" id="765915"/>
    <lineage>
        <taxon>Eukaryota</taxon>
        <taxon>Fungi</taxon>
        <taxon>Fungi incertae sedis</taxon>
        <taxon>Blastocladiomycota</taxon>
        <taxon>Blastocladiomycetes</taxon>
        <taxon>Blastocladiales</taxon>
        <taxon>Catenariaceae</taxon>
        <taxon>Catenaria</taxon>
    </lineage>
</organism>
<evidence type="ECO:0000313" key="3">
    <source>
        <dbReference type="Proteomes" id="UP000193411"/>
    </source>
</evidence>
<comment type="caution">
    <text evidence="2">The sequence shown here is derived from an EMBL/GenBank/DDBJ whole genome shotgun (WGS) entry which is preliminary data.</text>
</comment>
<feature type="region of interest" description="Disordered" evidence="1">
    <location>
        <begin position="1"/>
        <end position="20"/>
    </location>
</feature>
<evidence type="ECO:0000313" key="2">
    <source>
        <dbReference type="EMBL" id="ORZ36241.1"/>
    </source>
</evidence>
<name>A0A1Y2HR00_9FUNG</name>
<dbReference type="AlphaFoldDB" id="A0A1Y2HR00"/>
<feature type="compositionally biased region" description="Basic residues" evidence="1">
    <location>
        <begin position="1"/>
        <end position="10"/>
    </location>
</feature>
<sequence length="593" mass="65712">MLGSIRRRNSHLSSNHVSAAAPTNPPLWVSPPVASALVGRFLGPRASRLLELKSHIPALRIRFDPVKGDTSGTFPFRVWVGCGNSAQADVQAGCLTRYILDALHCPWFVYRTEMTHTLDAPREQLVQWCQVLDNVANLAAELDVVPPLYYLRQTHTGDGNQMAEEVDLSVMLGQLFLADKSLVKAVRHDQTYMPPAASPQAELERLSTQVANKYLDVCKLYPRKQDRMFRLSASFGAHVYGKDRIQGLLSRVIPAASCVSGSPTAPAYFSIDTLMSEFDKKHIKPTFNEAYPLDTHAAIVSALESADFFRLNPLATLATCSTSEKVTITFQLSPAYISSHAPAIGPPEIQGYVPEYQFKITFVYDTRLDRFVVSPKGLVPRSARLMRHTWVHTVPAATEHNTGCMPVMPRLKVGVARVHDRPHVWTLATKLVDQMDQFVHANLAALRHPQPVNTGDDPVELARLPPLLLHALSHFFIRHKHITSLVSASDPEPAAPAISVSVRKTTMFYRFNDPVGGKSRADMRNELCVVPRAQPTFVGVRMADGGFGEQEQRMEAENVGCELDWVEKRVVGFAERVQELAKVVRVAVCGYAG</sequence>
<keyword evidence="3" id="KW-1185">Reference proteome</keyword>
<proteinExistence type="predicted"/>
<evidence type="ECO:0000256" key="1">
    <source>
        <dbReference type="SAM" id="MobiDB-lite"/>
    </source>
</evidence>
<gene>
    <name evidence="2" type="ORF">BCR44DRAFT_39486</name>
</gene>
<reference evidence="2 3" key="1">
    <citation type="submission" date="2016-07" db="EMBL/GenBank/DDBJ databases">
        <title>Pervasive Adenine N6-methylation of Active Genes in Fungi.</title>
        <authorList>
            <consortium name="DOE Joint Genome Institute"/>
            <person name="Mondo S.J."/>
            <person name="Dannebaum R.O."/>
            <person name="Kuo R.C."/>
            <person name="Labutti K."/>
            <person name="Haridas S."/>
            <person name="Kuo A."/>
            <person name="Salamov A."/>
            <person name="Ahrendt S.R."/>
            <person name="Lipzen A."/>
            <person name="Sullivan W."/>
            <person name="Andreopoulos W.B."/>
            <person name="Clum A."/>
            <person name="Lindquist E."/>
            <person name="Daum C."/>
            <person name="Ramamoorthy G.K."/>
            <person name="Gryganskyi A."/>
            <person name="Culley D."/>
            <person name="Magnuson J.K."/>
            <person name="James T.Y."/>
            <person name="O'Malley M.A."/>
            <person name="Stajich J.E."/>
            <person name="Spatafora J.W."/>
            <person name="Visel A."/>
            <person name="Grigoriev I.V."/>
        </authorList>
    </citation>
    <scope>NUCLEOTIDE SEQUENCE [LARGE SCALE GENOMIC DNA]</scope>
    <source>
        <strain evidence="2 3">PL171</strain>
    </source>
</reference>
<dbReference type="Proteomes" id="UP000193411">
    <property type="component" value="Unassembled WGS sequence"/>
</dbReference>
<dbReference type="EMBL" id="MCFL01000018">
    <property type="protein sequence ID" value="ORZ36241.1"/>
    <property type="molecule type" value="Genomic_DNA"/>
</dbReference>
<protein>
    <submittedName>
        <fullName evidence="2">Uncharacterized protein</fullName>
    </submittedName>
</protein>
<accession>A0A1Y2HR00</accession>